<feature type="transmembrane region" description="Helical" evidence="7">
    <location>
        <begin position="206"/>
        <end position="223"/>
    </location>
</feature>
<keyword evidence="5 7" id="KW-0472">Membrane</keyword>
<feature type="transmembrane region" description="Helical" evidence="7">
    <location>
        <begin position="137"/>
        <end position="156"/>
    </location>
</feature>
<proteinExistence type="predicted"/>
<comment type="caution">
    <text evidence="8">The sequence shown here is derived from an EMBL/GenBank/DDBJ whole genome shotgun (WGS) entry which is preliminary data.</text>
</comment>
<evidence type="ECO:0000256" key="7">
    <source>
        <dbReference type="SAM" id="Phobius"/>
    </source>
</evidence>
<comment type="subcellular location">
    <subcellularLocation>
        <location evidence="1">Membrane</location>
        <topology evidence="1">Multi-pass membrane protein</topology>
    </subcellularLocation>
</comment>
<dbReference type="PANTHER" id="PTHR11706">
    <property type="entry name" value="SOLUTE CARRIER PROTEIN FAMILY 11 MEMBER"/>
    <property type="match status" value="1"/>
</dbReference>
<evidence type="ECO:0000256" key="1">
    <source>
        <dbReference type="ARBA" id="ARBA00004141"/>
    </source>
</evidence>
<dbReference type="NCBIfam" id="NF037982">
    <property type="entry name" value="Nramp_1"/>
    <property type="match status" value="1"/>
</dbReference>
<accession>A0A543I2B6</accession>
<evidence type="ECO:0000256" key="4">
    <source>
        <dbReference type="ARBA" id="ARBA00022989"/>
    </source>
</evidence>
<dbReference type="GO" id="GO:0034755">
    <property type="term" value="P:iron ion transmembrane transport"/>
    <property type="evidence" value="ECO:0007669"/>
    <property type="project" value="TreeGrafter"/>
</dbReference>
<dbReference type="Proteomes" id="UP000316747">
    <property type="component" value="Unassembled WGS sequence"/>
</dbReference>
<dbReference type="AlphaFoldDB" id="A0A543I2B6"/>
<feature type="transmembrane region" description="Helical" evidence="7">
    <location>
        <begin position="255"/>
        <end position="277"/>
    </location>
</feature>
<keyword evidence="2" id="KW-0813">Transport</keyword>
<evidence type="ECO:0000256" key="5">
    <source>
        <dbReference type="ARBA" id="ARBA00023136"/>
    </source>
</evidence>
<evidence type="ECO:0000256" key="3">
    <source>
        <dbReference type="ARBA" id="ARBA00022692"/>
    </source>
</evidence>
<feature type="transmembrane region" description="Helical" evidence="7">
    <location>
        <begin position="297"/>
        <end position="318"/>
    </location>
</feature>
<feature type="transmembrane region" description="Helical" evidence="7">
    <location>
        <begin position="338"/>
        <end position="356"/>
    </location>
</feature>
<reference evidence="8 9" key="1">
    <citation type="submission" date="2019-06" db="EMBL/GenBank/DDBJ databases">
        <title>Genome sequencing of plant associated microbes to promote plant fitness in Sorghum bicolor and Oryza sativa.</title>
        <authorList>
            <person name="Coleman-Derr D."/>
        </authorList>
    </citation>
    <scope>NUCLEOTIDE SEQUENCE [LARGE SCALE GENOMIC DNA]</scope>
    <source>
        <strain evidence="8 9">KV-663</strain>
    </source>
</reference>
<dbReference type="Pfam" id="PF01566">
    <property type="entry name" value="Nramp"/>
    <property type="match status" value="1"/>
</dbReference>
<feature type="region of interest" description="Disordered" evidence="6">
    <location>
        <begin position="1"/>
        <end position="27"/>
    </location>
</feature>
<dbReference type="GO" id="GO:0015086">
    <property type="term" value="F:cadmium ion transmembrane transporter activity"/>
    <property type="evidence" value="ECO:0007669"/>
    <property type="project" value="TreeGrafter"/>
</dbReference>
<dbReference type="PANTHER" id="PTHR11706:SF33">
    <property type="entry name" value="NATURAL RESISTANCE-ASSOCIATED MACROPHAGE PROTEIN 2"/>
    <property type="match status" value="1"/>
</dbReference>
<keyword evidence="4 7" id="KW-1133">Transmembrane helix</keyword>
<evidence type="ECO:0000313" key="9">
    <source>
        <dbReference type="Proteomes" id="UP000316747"/>
    </source>
</evidence>
<keyword evidence="3 7" id="KW-0812">Transmembrane</keyword>
<dbReference type="GO" id="GO:0005886">
    <property type="term" value="C:plasma membrane"/>
    <property type="evidence" value="ECO:0007669"/>
    <property type="project" value="TreeGrafter"/>
</dbReference>
<dbReference type="EMBL" id="VFPM01000001">
    <property type="protein sequence ID" value="TQM64748.1"/>
    <property type="molecule type" value="Genomic_DNA"/>
</dbReference>
<gene>
    <name evidence="8" type="ORF">FBY41_1127</name>
</gene>
<evidence type="ECO:0000256" key="6">
    <source>
        <dbReference type="SAM" id="MobiDB-lite"/>
    </source>
</evidence>
<evidence type="ECO:0000256" key="2">
    <source>
        <dbReference type="ARBA" id="ARBA00022448"/>
    </source>
</evidence>
<dbReference type="GO" id="GO:0005384">
    <property type="term" value="F:manganese ion transmembrane transporter activity"/>
    <property type="evidence" value="ECO:0007669"/>
    <property type="project" value="TreeGrafter"/>
</dbReference>
<dbReference type="InterPro" id="IPR001046">
    <property type="entry name" value="NRAMP_fam"/>
</dbReference>
<feature type="transmembrane region" description="Helical" evidence="7">
    <location>
        <begin position="168"/>
        <end position="186"/>
    </location>
</feature>
<feature type="transmembrane region" description="Helical" evidence="7">
    <location>
        <begin position="396"/>
        <end position="419"/>
    </location>
</feature>
<feature type="transmembrane region" description="Helical" evidence="7">
    <location>
        <begin position="362"/>
        <end position="384"/>
    </location>
</feature>
<keyword evidence="9" id="KW-1185">Reference proteome</keyword>
<name>A0A543I2B6_9MICO</name>
<feature type="transmembrane region" description="Helical" evidence="7">
    <location>
        <begin position="63"/>
        <end position="85"/>
    </location>
</feature>
<organism evidence="8 9">
    <name type="scientific">Humibacillus xanthopallidus</name>
    <dbReference type="NCBI Taxonomy" id="412689"/>
    <lineage>
        <taxon>Bacteria</taxon>
        <taxon>Bacillati</taxon>
        <taxon>Actinomycetota</taxon>
        <taxon>Actinomycetes</taxon>
        <taxon>Micrococcales</taxon>
        <taxon>Intrasporangiaceae</taxon>
        <taxon>Humibacillus</taxon>
    </lineage>
</organism>
<dbReference type="PRINTS" id="PR00447">
    <property type="entry name" value="NATRESASSCMP"/>
</dbReference>
<evidence type="ECO:0000313" key="8">
    <source>
        <dbReference type="EMBL" id="TQM64748.1"/>
    </source>
</evidence>
<protein>
    <submittedName>
        <fullName evidence="8">Manganese transport protein</fullName>
    </submittedName>
</protein>
<sequence length="422" mass="43568">MRMGERVAQQPRRVDDRSPERGLGGTLTAPRTLVPALLAAIAYVDPGNFGVNIASGAEHGYTLVWVVVFASCSAMVIQYLAAKLGMATGKSLAEHSAERYPGVGRVLLWAQAELVVVMTDLAEIVGGAIALKLLFDMPLMVGAVCVTAFSLVVLGLKVRGRSRFDSVVLVLLVVIIASLLWQVLIADIDRVALLRSVVPGPLEPSAALLAVGIVGATVMPHALHFHSAASRGRDDGSAPVTQAERLRAGRRTVRSVVIAMTVAGAANVSLVVFSAGLGSEAGSSIESAYAALAANSGQIAATMLAVALLASGLASTLVGVQTGDVVMAGFGRRPIAPLLRRLLAVVPALVILGFGVDPTSALVWSQVVLSFALPGTLIPLLLFTRDRALMGALVNHRLTTTAAALITAVIVGLCAYLVVSGG</sequence>